<dbReference type="STRING" id="48709.A0A1D2N654"/>
<evidence type="ECO:0000256" key="9">
    <source>
        <dbReference type="RuleBase" id="RU003756"/>
    </source>
</evidence>
<dbReference type="OMA" id="LVRFPQK"/>
<keyword evidence="7 9" id="KW-0234">DNA repair</keyword>
<dbReference type="Gene3D" id="3.40.50.300">
    <property type="entry name" value="P-loop containing nucleotide triphosphate hydrolases"/>
    <property type="match status" value="1"/>
</dbReference>
<dbReference type="SMART" id="SM00534">
    <property type="entry name" value="MUTSac"/>
    <property type="match status" value="1"/>
</dbReference>
<dbReference type="Gene3D" id="1.10.1420.10">
    <property type="match status" value="2"/>
</dbReference>
<dbReference type="GO" id="GO:0032301">
    <property type="term" value="C:MutSalpha complex"/>
    <property type="evidence" value="ECO:0007669"/>
    <property type="project" value="TreeGrafter"/>
</dbReference>
<reference evidence="11 12" key="1">
    <citation type="journal article" date="2016" name="Genome Biol. Evol.">
        <title>Gene Family Evolution Reflects Adaptation to Soil Environmental Stressors in the Genome of the Collembolan Orchesella cincta.</title>
        <authorList>
            <person name="Faddeeva-Vakhrusheva A."/>
            <person name="Derks M.F."/>
            <person name="Anvar S.Y."/>
            <person name="Agamennone V."/>
            <person name="Suring W."/>
            <person name="Smit S."/>
            <person name="van Straalen N.M."/>
            <person name="Roelofs D."/>
        </authorList>
    </citation>
    <scope>NUCLEOTIDE SEQUENCE [LARGE SCALE GENOMIC DNA]</scope>
    <source>
        <tissue evidence="11">Mixed pool</tissue>
    </source>
</reference>
<dbReference type="PANTHER" id="PTHR11361">
    <property type="entry name" value="DNA MISMATCH REPAIR PROTEIN MUTS FAMILY MEMBER"/>
    <property type="match status" value="1"/>
</dbReference>
<dbReference type="InterPro" id="IPR007696">
    <property type="entry name" value="DNA_mismatch_repair_MutS_core"/>
</dbReference>
<dbReference type="GO" id="GO:0006312">
    <property type="term" value="P:mitotic recombination"/>
    <property type="evidence" value="ECO:0007669"/>
    <property type="project" value="TreeGrafter"/>
</dbReference>
<comment type="function">
    <text evidence="9">Component of the post-replicative DNA mismatch repair system (MMR).</text>
</comment>
<dbReference type="GO" id="GO:0030983">
    <property type="term" value="F:mismatched DNA binding"/>
    <property type="evidence" value="ECO:0007669"/>
    <property type="project" value="InterPro"/>
</dbReference>
<protein>
    <submittedName>
        <fullName evidence="11">DNA mismatch repair protein Msh2</fullName>
    </submittedName>
</protein>
<keyword evidence="6 9" id="KW-0238">DNA-binding</keyword>
<dbReference type="SUPFAM" id="SSF48334">
    <property type="entry name" value="DNA repair protein MutS, domain III"/>
    <property type="match status" value="1"/>
</dbReference>
<dbReference type="InterPro" id="IPR007695">
    <property type="entry name" value="DNA_mismatch_repair_MutS-lik_N"/>
</dbReference>
<evidence type="ECO:0000313" key="11">
    <source>
        <dbReference type="EMBL" id="ODN00753.1"/>
    </source>
</evidence>
<comment type="subcellular location">
    <subcellularLocation>
        <location evidence="1">Nucleus</location>
    </subcellularLocation>
</comment>
<evidence type="ECO:0000256" key="8">
    <source>
        <dbReference type="ARBA" id="ARBA00023242"/>
    </source>
</evidence>
<dbReference type="Proteomes" id="UP000094527">
    <property type="component" value="Unassembled WGS sequence"/>
</dbReference>
<evidence type="ECO:0000256" key="5">
    <source>
        <dbReference type="ARBA" id="ARBA00022840"/>
    </source>
</evidence>
<dbReference type="InterPro" id="IPR016151">
    <property type="entry name" value="DNA_mismatch_repair_MutS_N"/>
</dbReference>
<dbReference type="Pfam" id="PF05190">
    <property type="entry name" value="MutS_IV"/>
    <property type="match status" value="1"/>
</dbReference>
<dbReference type="InterPro" id="IPR036187">
    <property type="entry name" value="DNA_mismatch_repair_MutS_sf"/>
</dbReference>
<comment type="caution">
    <text evidence="11">The sequence shown here is derived from an EMBL/GenBank/DDBJ whole genome shotgun (WGS) entry which is preliminary data.</text>
</comment>
<dbReference type="Pfam" id="PF05192">
    <property type="entry name" value="MutS_III"/>
    <property type="match status" value="1"/>
</dbReference>
<dbReference type="InterPro" id="IPR027417">
    <property type="entry name" value="P-loop_NTPase"/>
</dbReference>
<dbReference type="AlphaFoldDB" id="A0A1D2N654"/>
<proteinExistence type="inferred from homology"/>
<evidence type="ECO:0000259" key="10">
    <source>
        <dbReference type="PROSITE" id="PS00486"/>
    </source>
</evidence>
<dbReference type="GO" id="GO:0006298">
    <property type="term" value="P:mismatch repair"/>
    <property type="evidence" value="ECO:0007669"/>
    <property type="project" value="InterPro"/>
</dbReference>
<dbReference type="InterPro" id="IPR011184">
    <property type="entry name" value="DNA_mismatch_repair_Msh2"/>
</dbReference>
<evidence type="ECO:0000256" key="7">
    <source>
        <dbReference type="ARBA" id="ARBA00023204"/>
    </source>
</evidence>
<feature type="domain" description="DNA mismatch repair proteins mutS family" evidence="10">
    <location>
        <begin position="743"/>
        <end position="759"/>
    </location>
</feature>
<dbReference type="GO" id="GO:0005524">
    <property type="term" value="F:ATP binding"/>
    <property type="evidence" value="ECO:0007669"/>
    <property type="project" value="UniProtKB-KW"/>
</dbReference>
<evidence type="ECO:0000256" key="4">
    <source>
        <dbReference type="ARBA" id="ARBA00022763"/>
    </source>
</evidence>
<dbReference type="PROSITE" id="PS00486">
    <property type="entry name" value="DNA_MISMATCH_REPAIR_2"/>
    <property type="match status" value="1"/>
</dbReference>
<evidence type="ECO:0000256" key="1">
    <source>
        <dbReference type="ARBA" id="ARBA00004123"/>
    </source>
</evidence>
<dbReference type="SUPFAM" id="SSF52540">
    <property type="entry name" value="P-loop containing nucleoside triphosphate hydrolases"/>
    <property type="match status" value="1"/>
</dbReference>
<name>A0A1D2N654_ORCCI</name>
<dbReference type="InterPro" id="IPR000432">
    <property type="entry name" value="DNA_mismatch_repair_MutS_C"/>
</dbReference>
<dbReference type="Pfam" id="PF05188">
    <property type="entry name" value="MutS_II"/>
    <property type="match status" value="1"/>
</dbReference>
<accession>A0A1D2N654</accession>
<dbReference type="Pfam" id="PF01624">
    <property type="entry name" value="MutS_I"/>
    <property type="match status" value="1"/>
</dbReference>
<dbReference type="EMBL" id="LJIJ01000188">
    <property type="protein sequence ID" value="ODN00753.1"/>
    <property type="molecule type" value="Genomic_DNA"/>
</dbReference>
<gene>
    <name evidence="11" type="ORF">Ocin01_05931</name>
</gene>
<dbReference type="Pfam" id="PF00488">
    <property type="entry name" value="MutS_V"/>
    <property type="match status" value="1"/>
</dbReference>
<dbReference type="PIRSF" id="PIRSF005813">
    <property type="entry name" value="MSH2"/>
    <property type="match status" value="1"/>
</dbReference>
<dbReference type="InterPro" id="IPR007861">
    <property type="entry name" value="DNA_mismatch_repair_MutS_clamp"/>
</dbReference>
<keyword evidence="12" id="KW-1185">Reference proteome</keyword>
<comment type="similarity">
    <text evidence="2 9">Belongs to the DNA mismatch repair MutS family.</text>
</comment>
<organism evidence="11 12">
    <name type="scientific">Orchesella cincta</name>
    <name type="common">Springtail</name>
    <name type="synonym">Podura cincta</name>
    <dbReference type="NCBI Taxonomy" id="48709"/>
    <lineage>
        <taxon>Eukaryota</taxon>
        <taxon>Metazoa</taxon>
        <taxon>Ecdysozoa</taxon>
        <taxon>Arthropoda</taxon>
        <taxon>Hexapoda</taxon>
        <taxon>Collembola</taxon>
        <taxon>Entomobryomorpha</taxon>
        <taxon>Entomobryoidea</taxon>
        <taxon>Orchesellidae</taxon>
        <taxon>Orchesellinae</taxon>
        <taxon>Orchesella</taxon>
    </lineage>
</organism>
<keyword evidence="8" id="KW-0539">Nucleus</keyword>
<dbReference type="Gene3D" id="3.30.420.110">
    <property type="entry name" value="MutS, connector domain"/>
    <property type="match status" value="1"/>
</dbReference>
<evidence type="ECO:0000256" key="3">
    <source>
        <dbReference type="ARBA" id="ARBA00022741"/>
    </source>
</evidence>
<evidence type="ECO:0000256" key="6">
    <source>
        <dbReference type="ARBA" id="ARBA00023125"/>
    </source>
</evidence>
<dbReference type="InterPro" id="IPR045076">
    <property type="entry name" value="MutS"/>
</dbReference>
<dbReference type="GO" id="GO:0140664">
    <property type="term" value="F:ATP-dependent DNA damage sensor activity"/>
    <property type="evidence" value="ECO:0007669"/>
    <property type="project" value="InterPro"/>
</dbReference>
<dbReference type="InterPro" id="IPR007860">
    <property type="entry name" value="DNA_mmatch_repair_MutS_con_dom"/>
</dbReference>
<dbReference type="InterPro" id="IPR036678">
    <property type="entry name" value="MutS_con_dom_sf"/>
</dbReference>
<keyword evidence="3 9" id="KW-0547">Nucleotide-binding</keyword>
<dbReference type="PANTHER" id="PTHR11361:SF35">
    <property type="entry name" value="DNA MISMATCH REPAIR PROTEIN MSH2"/>
    <property type="match status" value="1"/>
</dbReference>
<sequence length="942" mass="105079">MGAGDDKDAADAASGGVYFTAFRKLPEQSATTIRFFEKNSDADAYIVFEKDAVLASKEVFQTNAVIKTYGSGTSKIDLVNINRARFESWVRDLLLIKQYRVEVYANSSSAKGRIDWVIQYRGSPGNLTQFEDLLFANSEVTVNNGTLGVRISYTADRNKTVGVSYVNMNEWQIHLLEFLDNDALTTFESIVVQLSPKEAVLPVSPSHAEDTAALKTILERNGVLVNERKLSDFDSKDLTQDLMKLLKLKKDQNMAADPELEKTTACSSLCGVIKYLELLSGDAYLHQFAITPHNFELYAKMDSAACRALHLTLNNLEQSSGNETTLMSVLDKCRTSQGKRLLAQFLKQPLIDKDKLEERLDIVEALVGDIVLRKTLCDDHLRRIPDCQVLSRKLLKKRATLQDCYKGYMCISRLPNLLTDLEAHDGPKSHVLASYFCEPIKAMQEDLNKFNEMISTTLDIAMAEKGDFVVKSDIHEDFQVLRSEMDEIEVKMAEETYSVAKDLSLEANKSLKLESNTQTGHFFRITLKEEKSIRNNPSYSIIHSTKGGVAFRNTKLELLSERYRAKHRKYEEEQKDIVRDILDVAAGYSSCFQQLGHLISILDVLTNFADVSASSSTPYVRPVLHSKGTGVIKLEGLRHPCVEAQPNVNYIPNDIHFVKDKQMFYIVTGPNMGGKSTFLRSVGIASLLAQVGCFVPASCAELSIVDGILARVGAGDSLNKGVSTFMAEMIETSFILKTATADTLVLIDELGRGTSTYDGFGLCWAISERLAKVGCFCVLATHFHELTSLSEEAKGVVNVHFSAVADENGLAMLYKLENGSCDRSFGIHVTTVTDFPPHVIKTAKTMAKKLEDFAQDEDKDDDEEAVKRRQREKKTGLEAIEQFKLSLKDAYEKCNSAMERGEIDENEAELKFQAASEKLLSEITEKAAENPYLKHLLDQSKN</sequence>
<keyword evidence="4 9" id="KW-0227">DNA damage</keyword>
<dbReference type="FunFam" id="3.30.420.110:FF:000002">
    <property type="entry name" value="DNA mismatch repair protein"/>
    <property type="match status" value="1"/>
</dbReference>
<keyword evidence="5" id="KW-0067">ATP-binding</keyword>
<evidence type="ECO:0000313" key="12">
    <source>
        <dbReference type="Proteomes" id="UP000094527"/>
    </source>
</evidence>
<dbReference type="SMART" id="SM00533">
    <property type="entry name" value="MUTSd"/>
    <property type="match status" value="1"/>
</dbReference>
<dbReference type="Gene3D" id="3.40.1170.10">
    <property type="entry name" value="DNA repair protein MutS, domain I"/>
    <property type="match status" value="1"/>
</dbReference>
<dbReference type="OrthoDB" id="295033at2759"/>
<evidence type="ECO:0000256" key="2">
    <source>
        <dbReference type="ARBA" id="ARBA00006271"/>
    </source>
</evidence>